<dbReference type="PANTHER" id="PTHR30579">
    <property type="entry name" value="TRANSCRIPTIONAL REGULATOR"/>
    <property type="match status" value="1"/>
</dbReference>
<sequence>MIDFKFMEALVAVITEGGFEKASKVLHITQSAISQRIKQLEEMTGQILIVRSAPPVPTEAGKRIVKYFMQVRQLEHELFDNLSQSSDRQFLNFPIGINADTLATWFLDVVIPFLENERVTIDIRVDDQEQTHRMLKDGEVFGCISSKKVTVQGCRSQLIGYMNYRMVAAPGFKKRWFDKEISLESVKRAPLLVFNRKDELQSTLLQKVFNAPLPDDTPIHYLPSSEKFMEFIAAGMAYGMVPDIQSKKLLEKGVLIDILPLANVKVPLYWHCWNIKSSLMETFSKALVSGASKVLEP</sequence>
<organism evidence="6 7">
    <name type="scientific">Desulfamplus magnetovallimortis</name>
    <dbReference type="NCBI Taxonomy" id="1246637"/>
    <lineage>
        <taxon>Bacteria</taxon>
        <taxon>Pseudomonadati</taxon>
        <taxon>Thermodesulfobacteriota</taxon>
        <taxon>Desulfobacteria</taxon>
        <taxon>Desulfobacterales</taxon>
        <taxon>Desulfobacteraceae</taxon>
        <taxon>Desulfamplus</taxon>
    </lineage>
</organism>
<dbReference type="InterPro" id="IPR036388">
    <property type="entry name" value="WH-like_DNA-bd_sf"/>
</dbReference>
<name>A0A1W1HHN4_9BACT</name>
<dbReference type="SUPFAM" id="SSF53850">
    <property type="entry name" value="Periplasmic binding protein-like II"/>
    <property type="match status" value="1"/>
</dbReference>
<dbReference type="InterPro" id="IPR036390">
    <property type="entry name" value="WH_DNA-bd_sf"/>
</dbReference>
<dbReference type="InterPro" id="IPR000847">
    <property type="entry name" value="LysR_HTH_N"/>
</dbReference>
<dbReference type="Gene3D" id="3.40.190.290">
    <property type="match status" value="1"/>
</dbReference>
<evidence type="ECO:0000259" key="5">
    <source>
        <dbReference type="PROSITE" id="PS50931"/>
    </source>
</evidence>
<comment type="similarity">
    <text evidence="1">Belongs to the LysR transcriptional regulatory family.</text>
</comment>
<dbReference type="RefSeq" id="WP_080801244.1">
    <property type="nucleotide sequence ID" value="NZ_LT828542.1"/>
</dbReference>
<dbReference type="EMBL" id="FWEV01000293">
    <property type="protein sequence ID" value="SLM31943.1"/>
    <property type="molecule type" value="Genomic_DNA"/>
</dbReference>
<dbReference type="SUPFAM" id="SSF46785">
    <property type="entry name" value="Winged helix' DNA-binding domain"/>
    <property type="match status" value="1"/>
</dbReference>
<dbReference type="PROSITE" id="PS50931">
    <property type="entry name" value="HTH_LYSR"/>
    <property type="match status" value="1"/>
</dbReference>
<keyword evidence="7" id="KW-1185">Reference proteome</keyword>
<dbReference type="Pfam" id="PF00126">
    <property type="entry name" value="HTH_1"/>
    <property type="match status" value="1"/>
</dbReference>
<evidence type="ECO:0000256" key="1">
    <source>
        <dbReference type="ARBA" id="ARBA00009437"/>
    </source>
</evidence>
<dbReference type="Gene3D" id="1.10.10.10">
    <property type="entry name" value="Winged helix-like DNA-binding domain superfamily/Winged helix DNA-binding domain"/>
    <property type="match status" value="1"/>
</dbReference>
<evidence type="ECO:0000256" key="2">
    <source>
        <dbReference type="ARBA" id="ARBA00023015"/>
    </source>
</evidence>
<dbReference type="PANTHER" id="PTHR30579:SF2">
    <property type="entry name" value="HTH-TYPE TRANSCRIPTIONAL REGULATOR ARGP"/>
    <property type="match status" value="1"/>
</dbReference>
<evidence type="ECO:0000313" key="6">
    <source>
        <dbReference type="EMBL" id="SLM31943.1"/>
    </source>
</evidence>
<accession>A0A1W1HHN4</accession>
<dbReference type="InterPro" id="IPR050176">
    <property type="entry name" value="LTTR"/>
</dbReference>
<evidence type="ECO:0000256" key="3">
    <source>
        <dbReference type="ARBA" id="ARBA00023125"/>
    </source>
</evidence>
<dbReference type="InterPro" id="IPR005119">
    <property type="entry name" value="LysR_subst-bd"/>
</dbReference>
<dbReference type="Proteomes" id="UP000191931">
    <property type="component" value="Unassembled WGS sequence"/>
</dbReference>
<dbReference type="GO" id="GO:0003700">
    <property type="term" value="F:DNA-binding transcription factor activity"/>
    <property type="evidence" value="ECO:0007669"/>
    <property type="project" value="InterPro"/>
</dbReference>
<dbReference type="Pfam" id="PF03466">
    <property type="entry name" value="LysR_substrate"/>
    <property type="match status" value="1"/>
</dbReference>
<keyword evidence="3" id="KW-0238">DNA-binding</keyword>
<proteinExistence type="inferred from homology"/>
<evidence type="ECO:0000313" key="7">
    <source>
        <dbReference type="Proteomes" id="UP000191931"/>
    </source>
</evidence>
<dbReference type="NCBIfam" id="TIGR03298">
    <property type="entry name" value="argP"/>
    <property type="match status" value="1"/>
</dbReference>
<dbReference type="GO" id="GO:0003677">
    <property type="term" value="F:DNA binding"/>
    <property type="evidence" value="ECO:0007669"/>
    <property type="project" value="UniProtKB-KW"/>
</dbReference>
<dbReference type="NCBIfam" id="NF009888">
    <property type="entry name" value="PRK13348.1"/>
    <property type="match status" value="1"/>
</dbReference>
<dbReference type="InterPro" id="IPR017685">
    <property type="entry name" value="ArgP"/>
</dbReference>
<gene>
    <name evidence="6" type="primary">iciA</name>
    <name evidence="6" type="ORF">MTBBW1_500008</name>
</gene>
<dbReference type="NCBIfam" id="NF002964">
    <property type="entry name" value="PRK03635.1"/>
    <property type="match status" value="1"/>
</dbReference>
<protein>
    <submittedName>
        <fullName evidence="6">IciA</fullName>
    </submittedName>
</protein>
<dbReference type="STRING" id="1246637.MTBBW1_500008"/>
<keyword evidence="2" id="KW-0805">Transcription regulation</keyword>
<dbReference type="PRINTS" id="PR00039">
    <property type="entry name" value="HTHLYSR"/>
</dbReference>
<dbReference type="OrthoDB" id="3252676at2"/>
<dbReference type="AlphaFoldDB" id="A0A1W1HHN4"/>
<feature type="domain" description="HTH lysR-type" evidence="5">
    <location>
        <begin position="2"/>
        <end position="58"/>
    </location>
</feature>
<evidence type="ECO:0000256" key="4">
    <source>
        <dbReference type="ARBA" id="ARBA00023163"/>
    </source>
</evidence>
<reference evidence="6 7" key="1">
    <citation type="submission" date="2017-03" db="EMBL/GenBank/DDBJ databases">
        <authorList>
            <person name="Afonso C.L."/>
            <person name="Miller P.J."/>
            <person name="Scott M.A."/>
            <person name="Spackman E."/>
            <person name="Goraichik I."/>
            <person name="Dimitrov K.M."/>
            <person name="Suarez D.L."/>
            <person name="Swayne D.E."/>
        </authorList>
    </citation>
    <scope>NUCLEOTIDE SEQUENCE [LARGE SCALE GENOMIC DNA]</scope>
    <source>
        <strain evidence="6">PRJEB14757</strain>
    </source>
</reference>
<keyword evidence="4" id="KW-0804">Transcription</keyword>